<dbReference type="CDD" id="cd00190">
    <property type="entry name" value="Tryp_SPc"/>
    <property type="match status" value="1"/>
</dbReference>
<evidence type="ECO:0000256" key="3">
    <source>
        <dbReference type="ARBA" id="ARBA00022801"/>
    </source>
</evidence>
<dbReference type="Gene3D" id="2.40.10.10">
    <property type="entry name" value="Trypsin-like serine proteases"/>
    <property type="match status" value="2"/>
</dbReference>
<reference evidence="7" key="2">
    <citation type="submission" date="2025-08" db="UniProtKB">
        <authorList>
            <consortium name="Ensembl"/>
        </authorList>
    </citation>
    <scope>IDENTIFICATION</scope>
</reference>
<evidence type="ECO:0000313" key="8">
    <source>
        <dbReference type="Proteomes" id="UP000694387"/>
    </source>
</evidence>
<dbReference type="Proteomes" id="UP000694387">
    <property type="component" value="Chromosome 3"/>
</dbReference>
<dbReference type="FunFam" id="2.40.10.10:FF:000024">
    <property type="entry name" value="Serine protease 53"/>
    <property type="match status" value="1"/>
</dbReference>
<protein>
    <recommendedName>
        <fullName evidence="6">Peptidase S1 domain-containing protein</fullName>
    </recommendedName>
</protein>
<dbReference type="PROSITE" id="PS50240">
    <property type="entry name" value="TRYPSIN_DOM"/>
    <property type="match status" value="1"/>
</dbReference>
<accession>A0A9L0IJP9</accession>
<feature type="chain" id="PRO_5040193813" description="Peptidase S1 domain-containing protein" evidence="5">
    <location>
        <begin position="19"/>
        <end position="312"/>
    </location>
</feature>
<reference evidence="7 8" key="1">
    <citation type="journal article" date="2020" name="Nat. Commun.">
        <title>Donkey genomes provide new insights into domestication and selection for coat color.</title>
        <authorList>
            <person name="Wang"/>
            <person name="C."/>
            <person name="Li"/>
            <person name="H."/>
            <person name="Guo"/>
            <person name="Y."/>
            <person name="Huang"/>
            <person name="J."/>
            <person name="Sun"/>
            <person name="Y."/>
            <person name="Min"/>
            <person name="J."/>
            <person name="Wang"/>
            <person name="J."/>
            <person name="Fang"/>
            <person name="X."/>
            <person name="Zhao"/>
            <person name="Z."/>
            <person name="Wang"/>
            <person name="S."/>
            <person name="Zhang"/>
            <person name="Y."/>
            <person name="Liu"/>
            <person name="Q."/>
            <person name="Jiang"/>
            <person name="Q."/>
            <person name="Wang"/>
            <person name="X."/>
            <person name="Guo"/>
            <person name="Y."/>
            <person name="Yang"/>
            <person name="C."/>
            <person name="Wang"/>
            <person name="Y."/>
            <person name="Tian"/>
            <person name="F."/>
            <person name="Zhuang"/>
            <person name="G."/>
            <person name="Fan"/>
            <person name="Y."/>
            <person name="Gao"/>
            <person name="Q."/>
            <person name="Li"/>
            <person name="Y."/>
            <person name="Ju"/>
            <person name="Z."/>
            <person name="Li"/>
            <person name="J."/>
            <person name="Li"/>
            <person name="R."/>
            <person name="Hou"/>
            <person name="M."/>
            <person name="Yang"/>
            <person name="G."/>
            <person name="Liu"/>
            <person name="G."/>
            <person name="Liu"/>
            <person name="W."/>
            <person name="Guo"/>
            <person name="J."/>
            <person name="Pan"/>
            <person name="S."/>
            <person name="Fan"/>
            <person name="G."/>
            <person name="Zhang"/>
            <person name="W."/>
            <person name="Zhang"/>
            <person name="R."/>
            <person name="Yu"/>
            <person name="J."/>
            <person name="Zhang"/>
            <person name="X."/>
            <person name="Yin"/>
            <person name="Q."/>
            <person name="Ji"/>
            <person name="C."/>
            <person name="Jin"/>
            <person name="Y."/>
            <person name="Yue"/>
            <person name="G."/>
            <person name="Liu"/>
            <person name="M."/>
            <person name="Xu"/>
            <person name="J."/>
            <person name="Liu"/>
            <person name="S."/>
            <person name="Jordana"/>
            <person name="J."/>
            <person name="Noce"/>
            <person name="A."/>
            <person name="Amills"/>
            <person name="M."/>
            <person name="Wu"/>
            <person name="D.D."/>
            <person name="Li"/>
            <person name="S."/>
            <person name="Zhou"/>
            <person name="X. and Zhong"/>
            <person name="J."/>
        </authorList>
    </citation>
    <scope>NUCLEOTIDE SEQUENCE [LARGE SCALE GENOMIC DNA]</scope>
</reference>
<feature type="signal peptide" evidence="5">
    <location>
        <begin position="1"/>
        <end position="18"/>
    </location>
</feature>
<dbReference type="GO" id="GO:0006508">
    <property type="term" value="P:proteolysis"/>
    <property type="evidence" value="ECO:0007669"/>
    <property type="project" value="UniProtKB-KW"/>
</dbReference>
<dbReference type="GO" id="GO:0004252">
    <property type="term" value="F:serine-type endopeptidase activity"/>
    <property type="evidence" value="ECO:0007669"/>
    <property type="project" value="InterPro"/>
</dbReference>
<keyword evidence="3" id="KW-0378">Hydrolase</keyword>
<keyword evidence="1" id="KW-0645">Protease</keyword>
<reference evidence="7" key="3">
    <citation type="submission" date="2025-09" db="UniProtKB">
        <authorList>
            <consortium name="Ensembl"/>
        </authorList>
    </citation>
    <scope>IDENTIFICATION</scope>
</reference>
<evidence type="ECO:0000313" key="7">
    <source>
        <dbReference type="Ensembl" id="ENSEASP00005041180.1"/>
    </source>
</evidence>
<dbReference type="InterPro" id="IPR009003">
    <property type="entry name" value="Peptidase_S1_PA"/>
</dbReference>
<feature type="domain" description="Peptidase S1" evidence="6">
    <location>
        <begin position="41"/>
        <end position="282"/>
    </location>
</feature>
<dbReference type="InterPro" id="IPR001254">
    <property type="entry name" value="Trypsin_dom"/>
</dbReference>
<evidence type="ECO:0000256" key="1">
    <source>
        <dbReference type="ARBA" id="ARBA00022670"/>
    </source>
</evidence>
<dbReference type="SMART" id="SM00020">
    <property type="entry name" value="Tryp_SPc"/>
    <property type="match status" value="1"/>
</dbReference>
<keyword evidence="2 5" id="KW-0732">Signal</keyword>
<dbReference type="SUPFAM" id="SSF50494">
    <property type="entry name" value="Trypsin-like serine proteases"/>
    <property type="match status" value="1"/>
</dbReference>
<dbReference type="PANTHER" id="PTHR24253">
    <property type="entry name" value="TRANSMEMBRANE PROTEASE SERINE"/>
    <property type="match status" value="1"/>
</dbReference>
<gene>
    <name evidence="7" type="primary">LOC106839078</name>
</gene>
<evidence type="ECO:0000256" key="4">
    <source>
        <dbReference type="ARBA" id="ARBA00023157"/>
    </source>
</evidence>
<dbReference type="Ensembl" id="ENSEAST00005053318.1">
    <property type="protein sequence ID" value="ENSEASP00005041180.1"/>
    <property type="gene ID" value="ENSEASG00005029135.1"/>
</dbReference>
<proteinExistence type="predicted"/>
<keyword evidence="4" id="KW-1015">Disulfide bond</keyword>
<dbReference type="InterPro" id="IPR043504">
    <property type="entry name" value="Peptidase_S1_PA_chymotrypsin"/>
</dbReference>
<sequence>MGPAGCVFLLSLLLGVSGTDEEEPENLFKSICGRPAVSTGIASGMEANVGQWPWQVSIRHGLLHVCAATLISQRWVLTVASCLRSKDTRKYGVLVGSLQVVGRPDSKTTIIPVSRIIPHPEFQENISSAIAVAELAYPVSFSPVILPICLPSSGVQLKNSTSCWVIGWGYSGIYQYRKPSYTLKELKVPLTDLQTCSDYYQKETLLHRVKPNISEARICSKLPEEQMDQCIGSRGDPLMCHVEDFWVLAGVVSWGLNCIRINEPRVYTNISFYKSWIEKSAISHTDFSSTPCLEVSGLPLVMLLPLIFLGLP</sequence>
<keyword evidence="8" id="KW-1185">Reference proteome</keyword>
<organism evidence="7 8">
    <name type="scientific">Equus asinus</name>
    <name type="common">Donkey</name>
    <name type="synonym">Equus africanus asinus</name>
    <dbReference type="NCBI Taxonomy" id="9793"/>
    <lineage>
        <taxon>Eukaryota</taxon>
        <taxon>Metazoa</taxon>
        <taxon>Chordata</taxon>
        <taxon>Craniata</taxon>
        <taxon>Vertebrata</taxon>
        <taxon>Euteleostomi</taxon>
        <taxon>Mammalia</taxon>
        <taxon>Eutheria</taxon>
        <taxon>Laurasiatheria</taxon>
        <taxon>Perissodactyla</taxon>
        <taxon>Equidae</taxon>
        <taxon>Equus</taxon>
    </lineage>
</organism>
<name>A0A9L0IJP9_EQUAS</name>
<dbReference type="Pfam" id="PF00089">
    <property type="entry name" value="Trypsin"/>
    <property type="match status" value="1"/>
</dbReference>
<evidence type="ECO:0000256" key="5">
    <source>
        <dbReference type="SAM" id="SignalP"/>
    </source>
</evidence>
<evidence type="ECO:0000256" key="2">
    <source>
        <dbReference type="ARBA" id="ARBA00022729"/>
    </source>
</evidence>
<dbReference type="GeneTree" id="ENSGT00940000160791"/>
<evidence type="ECO:0000259" key="6">
    <source>
        <dbReference type="PROSITE" id="PS50240"/>
    </source>
</evidence>
<dbReference type="AlphaFoldDB" id="A0A9L0IJP9"/>
<dbReference type="PANTHER" id="PTHR24253:SF176">
    <property type="entry name" value="CORIN, ISOFORM B"/>
    <property type="match status" value="1"/>
</dbReference>